<gene>
    <name evidence="3" type="ORF">ACJMK2_017812</name>
</gene>
<dbReference type="PROSITE" id="PS01179">
    <property type="entry name" value="PID"/>
    <property type="match status" value="1"/>
</dbReference>
<comment type="caution">
    <text evidence="3">The sequence shown here is derived from an EMBL/GenBank/DDBJ whole genome shotgun (WGS) entry which is preliminary data.</text>
</comment>
<dbReference type="SMART" id="SM00462">
    <property type="entry name" value="PTB"/>
    <property type="match status" value="1"/>
</dbReference>
<feature type="compositionally biased region" description="Polar residues" evidence="1">
    <location>
        <begin position="176"/>
        <end position="190"/>
    </location>
</feature>
<feature type="domain" description="PID" evidence="2">
    <location>
        <begin position="18"/>
        <end position="142"/>
    </location>
</feature>
<keyword evidence="4" id="KW-1185">Reference proteome</keyword>
<evidence type="ECO:0000313" key="4">
    <source>
        <dbReference type="Proteomes" id="UP001634394"/>
    </source>
</evidence>
<protein>
    <recommendedName>
        <fullName evidence="2">PID domain-containing protein</fullName>
    </recommendedName>
</protein>
<dbReference type="SUPFAM" id="SSF50729">
    <property type="entry name" value="PH domain-like"/>
    <property type="match status" value="1"/>
</dbReference>
<dbReference type="PANTHER" id="PTHR11232">
    <property type="entry name" value="PHOSPHOTYROSINE INTERACTION DOMAIN-CONTAINING FAMILY MEMBER"/>
    <property type="match status" value="1"/>
</dbReference>
<dbReference type="InterPro" id="IPR051133">
    <property type="entry name" value="Adapter_Engulfment-Domain"/>
</dbReference>
<dbReference type="AlphaFoldDB" id="A0ABD3UFB9"/>
<feature type="region of interest" description="Disordered" evidence="1">
    <location>
        <begin position="172"/>
        <end position="221"/>
    </location>
</feature>
<evidence type="ECO:0000313" key="3">
    <source>
        <dbReference type="EMBL" id="KAL3846858.1"/>
    </source>
</evidence>
<sequence>MFSKAKESAKITDKDPTFKARYIGSTETFQATGKGCTTVPVQKLWDNAAEERYLKRVSLLLNKSGILIKDLEKKNDIGKLFIIENISFCNVDCAVNEKIFSWVYQTEETKRLECHAVLCSSTEKAKAMALVMARAFQIGYKEWKINQSKEAKEMERSQRRVSIAKVSQSFEKKEFQCQTNDTNETSSSAGSEHEPNKSGPITLESERILGNGGVTKHSRDVSIQAYVNGDEGAS</sequence>
<dbReference type="InterPro" id="IPR011993">
    <property type="entry name" value="PH-like_dom_sf"/>
</dbReference>
<dbReference type="EMBL" id="JBJQND010000016">
    <property type="protein sequence ID" value="KAL3846858.1"/>
    <property type="molecule type" value="Genomic_DNA"/>
</dbReference>
<evidence type="ECO:0000256" key="1">
    <source>
        <dbReference type="SAM" id="MobiDB-lite"/>
    </source>
</evidence>
<accession>A0ABD3UFB9</accession>
<dbReference type="Gene3D" id="2.30.29.30">
    <property type="entry name" value="Pleckstrin-homology domain (PH domain)/Phosphotyrosine-binding domain (PTB)"/>
    <property type="match status" value="1"/>
</dbReference>
<dbReference type="Pfam" id="PF14719">
    <property type="entry name" value="PID_2"/>
    <property type="match status" value="1"/>
</dbReference>
<reference evidence="3 4" key="1">
    <citation type="submission" date="2024-11" db="EMBL/GenBank/DDBJ databases">
        <title>Chromosome-level genome assembly of the freshwater bivalve Anodonta woodiana.</title>
        <authorList>
            <person name="Chen X."/>
        </authorList>
    </citation>
    <scope>NUCLEOTIDE SEQUENCE [LARGE SCALE GENOMIC DNA]</scope>
    <source>
        <strain evidence="3">MN2024</strain>
        <tissue evidence="3">Gills</tissue>
    </source>
</reference>
<evidence type="ECO:0000259" key="2">
    <source>
        <dbReference type="PROSITE" id="PS01179"/>
    </source>
</evidence>
<name>A0ABD3UFB9_SINWO</name>
<organism evidence="3 4">
    <name type="scientific">Sinanodonta woodiana</name>
    <name type="common">Chinese pond mussel</name>
    <name type="synonym">Anodonta woodiana</name>
    <dbReference type="NCBI Taxonomy" id="1069815"/>
    <lineage>
        <taxon>Eukaryota</taxon>
        <taxon>Metazoa</taxon>
        <taxon>Spiralia</taxon>
        <taxon>Lophotrochozoa</taxon>
        <taxon>Mollusca</taxon>
        <taxon>Bivalvia</taxon>
        <taxon>Autobranchia</taxon>
        <taxon>Heteroconchia</taxon>
        <taxon>Palaeoheterodonta</taxon>
        <taxon>Unionida</taxon>
        <taxon>Unionoidea</taxon>
        <taxon>Unionidae</taxon>
        <taxon>Unioninae</taxon>
        <taxon>Sinanodonta</taxon>
    </lineage>
</organism>
<dbReference type="Proteomes" id="UP001634394">
    <property type="component" value="Unassembled WGS sequence"/>
</dbReference>
<proteinExistence type="predicted"/>
<dbReference type="PANTHER" id="PTHR11232:SF74">
    <property type="entry name" value="PTB DOMAIN-CONTAINING ADAPTER PROTEIN CED-6-LIKE PROTEIN"/>
    <property type="match status" value="1"/>
</dbReference>
<dbReference type="InterPro" id="IPR006020">
    <property type="entry name" value="PTB/PI_dom"/>
</dbReference>